<comment type="caution">
    <text evidence="3">The sequence shown here is derived from an EMBL/GenBank/DDBJ whole genome shotgun (WGS) entry which is preliminary data.</text>
</comment>
<gene>
    <name evidence="3" type="ORF">ACFQ4L_04930</name>
</gene>
<proteinExistence type="predicted"/>
<feature type="signal peptide" evidence="2">
    <location>
        <begin position="1"/>
        <end position="30"/>
    </location>
</feature>
<dbReference type="EMBL" id="JBHTOF010000033">
    <property type="protein sequence ID" value="MFD1465435.1"/>
    <property type="molecule type" value="Genomic_DNA"/>
</dbReference>
<evidence type="ECO:0000256" key="2">
    <source>
        <dbReference type="SAM" id="SignalP"/>
    </source>
</evidence>
<evidence type="ECO:0000256" key="1">
    <source>
        <dbReference type="SAM" id="Phobius"/>
    </source>
</evidence>
<reference evidence="4" key="1">
    <citation type="journal article" date="2019" name="Int. J. Syst. Evol. Microbiol.">
        <title>The Global Catalogue of Microorganisms (GCM) 10K type strain sequencing project: providing services to taxonomists for standard genome sequencing and annotation.</title>
        <authorList>
            <consortium name="The Broad Institute Genomics Platform"/>
            <consortium name="The Broad Institute Genome Sequencing Center for Infectious Disease"/>
            <person name="Wu L."/>
            <person name="Ma J."/>
        </authorList>
    </citation>
    <scope>NUCLEOTIDE SEQUENCE [LARGE SCALE GENOMIC DNA]</scope>
    <source>
        <strain evidence="4">CCM 8951</strain>
    </source>
</reference>
<keyword evidence="2" id="KW-0732">Signal</keyword>
<dbReference type="InterPro" id="IPR013783">
    <property type="entry name" value="Ig-like_fold"/>
</dbReference>
<sequence length="221" mass="23427">MHKRQLLLRLLASAIFLFIGSLSAPNSVQAASNDAVKITIHKVASDPNHVGDSQSVHPVAGVQYDLTRVVATESQSIDPLDPSTYTPASGADYFQQIITTNADGDAVADASIGLVAGSYLIKELNVPKPMKPLVVTLPYTVEGKVYSSVTIDPKSGVVTTPSPKPTTPATQPPAQIAQMSGEIKQINYASIMIMSVFLIIASGALYYRRGLMTDRKGGGDK</sequence>
<dbReference type="Gene3D" id="2.60.40.10">
    <property type="entry name" value="Immunoglobulins"/>
    <property type="match status" value="1"/>
</dbReference>
<evidence type="ECO:0000313" key="4">
    <source>
        <dbReference type="Proteomes" id="UP001597244"/>
    </source>
</evidence>
<protein>
    <submittedName>
        <fullName evidence="3">Prealbumin-like fold domain-containing protein</fullName>
    </submittedName>
</protein>
<organism evidence="3 4">
    <name type="scientific">Lapidilactobacillus mulanensis</name>
    <dbReference type="NCBI Taxonomy" id="2485999"/>
    <lineage>
        <taxon>Bacteria</taxon>
        <taxon>Bacillati</taxon>
        <taxon>Bacillota</taxon>
        <taxon>Bacilli</taxon>
        <taxon>Lactobacillales</taxon>
        <taxon>Lactobacillaceae</taxon>
        <taxon>Lapidilactobacillus</taxon>
    </lineage>
</organism>
<keyword evidence="1" id="KW-0812">Transmembrane</keyword>
<dbReference type="Proteomes" id="UP001597244">
    <property type="component" value="Unassembled WGS sequence"/>
</dbReference>
<evidence type="ECO:0000313" key="3">
    <source>
        <dbReference type="EMBL" id="MFD1465435.1"/>
    </source>
</evidence>
<keyword evidence="4" id="KW-1185">Reference proteome</keyword>
<feature type="chain" id="PRO_5046873028" evidence="2">
    <location>
        <begin position="31"/>
        <end position="221"/>
    </location>
</feature>
<feature type="transmembrane region" description="Helical" evidence="1">
    <location>
        <begin position="188"/>
        <end position="207"/>
    </location>
</feature>
<accession>A0ABW4DQA5</accession>
<dbReference type="RefSeq" id="WP_125577887.1">
    <property type="nucleotide sequence ID" value="NZ_JBHTOF010000033.1"/>
</dbReference>
<keyword evidence="1" id="KW-1133">Transmembrane helix</keyword>
<name>A0ABW4DQA5_9LACO</name>
<keyword evidence="1" id="KW-0472">Membrane</keyword>